<dbReference type="AlphaFoldDB" id="A0A392MIL9"/>
<accession>A0A392MIL9</accession>
<proteinExistence type="predicted"/>
<comment type="caution">
    <text evidence="1">The sequence shown here is derived from an EMBL/GenBank/DDBJ whole genome shotgun (WGS) entry which is preliminary data.</text>
</comment>
<name>A0A392MIL9_9FABA</name>
<dbReference type="EMBL" id="LXQA010011200">
    <property type="protein sequence ID" value="MCH86925.1"/>
    <property type="molecule type" value="Genomic_DNA"/>
</dbReference>
<keyword evidence="2" id="KW-1185">Reference proteome</keyword>
<dbReference type="Proteomes" id="UP000265520">
    <property type="component" value="Unassembled WGS sequence"/>
</dbReference>
<organism evidence="1 2">
    <name type="scientific">Trifolium medium</name>
    <dbReference type="NCBI Taxonomy" id="97028"/>
    <lineage>
        <taxon>Eukaryota</taxon>
        <taxon>Viridiplantae</taxon>
        <taxon>Streptophyta</taxon>
        <taxon>Embryophyta</taxon>
        <taxon>Tracheophyta</taxon>
        <taxon>Spermatophyta</taxon>
        <taxon>Magnoliopsida</taxon>
        <taxon>eudicotyledons</taxon>
        <taxon>Gunneridae</taxon>
        <taxon>Pentapetalae</taxon>
        <taxon>rosids</taxon>
        <taxon>fabids</taxon>
        <taxon>Fabales</taxon>
        <taxon>Fabaceae</taxon>
        <taxon>Papilionoideae</taxon>
        <taxon>50 kb inversion clade</taxon>
        <taxon>NPAAA clade</taxon>
        <taxon>Hologalegina</taxon>
        <taxon>IRL clade</taxon>
        <taxon>Trifolieae</taxon>
        <taxon>Trifolium</taxon>
    </lineage>
</organism>
<sequence length="94" mass="10342">MTNSNRYGEPSWLVLCPRDDVLLCPHALIQAFGVSSAPLRHFSKCVDILRFSFDLQEINHVLLKADAVTGTVATTYVEVAPHDSIHVDDSMSSA</sequence>
<reference evidence="1 2" key="1">
    <citation type="journal article" date="2018" name="Front. Plant Sci.">
        <title>Red Clover (Trifolium pratense) and Zigzag Clover (T. medium) - A Picture of Genomic Similarities and Differences.</title>
        <authorList>
            <person name="Dluhosova J."/>
            <person name="Istvanek J."/>
            <person name="Nedelnik J."/>
            <person name="Repkova J."/>
        </authorList>
    </citation>
    <scope>NUCLEOTIDE SEQUENCE [LARGE SCALE GENOMIC DNA]</scope>
    <source>
        <strain evidence="2">cv. 10/8</strain>
        <tissue evidence="1">Leaf</tissue>
    </source>
</reference>
<gene>
    <name evidence="1" type="ORF">A2U01_0007788</name>
</gene>
<evidence type="ECO:0000313" key="2">
    <source>
        <dbReference type="Proteomes" id="UP000265520"/>
    </source>
</evidence>
<protein>
    <submittedName>
        <fullName evidence="1">Uncharacterized protein</fullName>
    </submittedName>
</protein>
<evidence type="ECO:0000313" key="1">
    <source>
        <dbReference type="EMBL" id="MCH86925.1"/>
    </source>
</evidence>